<dbReference type="Proteomes" id="UP001178507">
    <property type="component" value="Unassembled WGS sequence"/>
</dbReference>
<evidence type="ECO:0000313" key="3">
    <source>
        <dbReference type="Proteomes" id="UP001178507"/>
    </source>
</evidence>
<keyword evidence="3" id="KW-1185">Reference proteome</keyword>
<evidence type="ECO:0000256" key="1">
    <source>
        <dbReference type="SAM" id="MobiDB-lite"/>
    </source>
</evidence>
<name>A0AA36IF51_9DINO</name>
<accession>A0AA36IF51</accession>
<proteinExistence type="predicted"/>
<evidence type="ECO:0000313" key="2">
    <source>
        <dbReference type="EMBL" id="CAJ1385585.1"/>
    </source>
</evidence>
<dbReference type="InterPro" id="IPR009000">
    <property type="entry name" value="Transl_B-barrel_sf"/>
</dbReference>
<dbReference type="SUPFAM" id="SSF50447">
    <property type="entry name" value="Translation proteins"/>
    <property type="match status" value="1"/>
</dbReference>
<reference evidence="2" key="1">
    <citation type="submission" date="2023-08" db="EMBL/GenBank/DDBJ databases">
        <authorList>
            <person name="Chen Y."/>
            <person name="Shah S."/>
            <person name="Dougan E. K."/>
            <person name="Thang M."/>
            <person name="Chan C."/>
        </authorList>
    </citation>
    <scope>NUCLEOTIDE SEQUENCE</scope>
</reference>
<protein>
    <submittedName>
        <fullName evidence="2">Uncharacterized protein</fullName>
    </submittedName>
</protein>
<dbReference type="EMBL" id="CAUJNA010001258">
    <property type="protein sequence ID" value="CAJ1385585.1"/>
    <property type="molecule type" value="Genomic_DNA"/>
</dbReference>
<dbReference type="PANTHER" id="PTHR43462:SF2">
    <property type="entry name" value="THREONYL AND ALANYL TRNA SYNTHETASE SECOND ADDITIONAL DOMAIN-CONTAINING PROTEIN"/>
    <property type="match status" value="1"/>
</dbReference>
<dbReference type="Gene3D" id="2.40.30.130">
    <property type="match status" value="1"/>
</dbReference>
<feature type="region of interest" description="Disordered" evidence="1">
    <location>
        <begin position="35"/>
        <end position="55"/>
    </location>
</feature>
<organism evidence="2 3">
    <name type="scientific">Effrenium voratum</name>
    <dbReference type="NCBI Taxonomy" id="2562239"/>
    <lineage>
        <taxon>Eukaryota</taxon>
        <taxon>Sar</taxon>
        <taxon>Alveolata</taxon>
        <taxon>Dinophyceae</taxon>
        <taxon>Suessiales</taxon>
        <taxon>Symbiodiniaceae</taxon>
        <taxon>Effrenium</taxon>
    </lineage>
</organism>
<comment type="caution">
    <text evidence="2">The sequence shown here is derived from an EMBL/GenBank/DDBJ whole genome shotgun (WGS) entry which is preliminary data.</text>
</comment>
<dbReference type="InterPro" id="IPR051335">
    <property type="entry name" value="Alanyl-tRNA_Editing_Enzymes"/>
</dbReference>
<gene>
    <name evidence="2" type="ORF">EVOR1521_LOCUS12162</name>
</gene>
<sequence>MELCHLRDIGLPVQSTCQQALTLRKGAACLALPSGRVSDSASKGGEAQARDMRPENALAQPAAQTTRALYMEGTYVFQCSACVLDMHFFEETGKLGVELDQTVFHPQGGGQPSDRGQLCADGLPNLAVTFVTKDKAKEGVIRHDCEGDVQAWLRKGAGGVQHVQTAVQSLNSE</sequence>
<dbReference type="AlphaFoldDB" id="A0AA36IF51"/>
<dbReference type="PANTHER" id="PTHR43462">
    <property type="entry name" value="ALANYL-TRNA EDITING PROTEIN"/>
    <property type="match status" value="1"/>
</dbReference>